<evidence type="ECO:0000256" key="2">
    <source>
        <dbReference type="ARBA" id="ARBA00022642"/>
    </source>
</evidence>
<dbReference type="PANTHER" id="PTHR43816:SF1">
    <property type="entry name" value="NICOTINAMIDE PHOSPHORIBOSYLTRANSFERASE"/>
    <property type="match status" value="1"/>
</dbReference>
<evidence type="ECO:0000259" key="10">
    <source>
        <dbReference type="Pfam" id="PF18127"/>
    </source>
</evidence>
<evidence type="ECO:0000256" key="4">
    <source>
        <dbReference type="ARBA" id="ARBA00022679"/>
    </source>
</evidence>
<keyword evidence="2" id="KW-0662">Pyridine nucleotide biosynthesis</keyword>
<feature type="domain" description="Nicotinate/nicotinamide phosphoribosyltransferase" evidence="9">
    <location>
        <begin position="186"/>
        <end position="463"/>
    </location>
</feature>
<comment type="pathway">
    <text evidence="5">Cofactor biosynthesis; NAD(+) biosynthesis; nicotinamide D-ribonucleotide from 5-phospho-alpha-D-ribose 1-diphosphate and nicotinamide: step 1/1.</text>
</comment>
<dbReference type="SUPFAM" id="SSF51690">
    <property type="entry name" value="Nicotinate/Quinolinate PRTase C-terminal domain-like"/>
    <property type="match status" value="1"/>
</dbReference>
<dbReference type="PANTHER" id="PTHR43816">
    <property type="entry name" value="NICOTINAMIDE PHOSPHORIBOSYLTRANSFERASE"/>
    <property type="match status" value="1"/>
</dbReference>
<dbReference type="InterPro" id="IPR013785">
    <property type="entry name" value="Aldolase_TIM"/>
</dbReference>
<accession>A0A219YCQ4</accession>
<dbReference type="EMBL" id="KY290955">
    <property type="protein sequence ID" value="APU01730.1"/>
    <property type="molecule type" value="Genomic_DNA"/>
</dbReference>
<proteinExistence type="inferred from homology"/>
<comment type="catalytic activity">
    <reaction evidence="8">
        <text>beta-nicotinamide D-ribonucleotide + diphosphate = 5-phospho-alpha-D-ribose 1-diphosphate + nicotinamide + H(+)</text>
        <dbReference type="Rhea" id="RHEA:16149"/>
        <dbReference type="ChEBI" id="CHEBI:14649"/>
        <dbReference type="ChEBI" id="CHEBI:15378"/>
        <dbReference type="ChEBI" id="CHEBI:17154"/>
        <dbReference type="ChEBI" id="CHEBI:33019"/>
        <dbReference type="ChEBI" id="CHEBI:58017"/>
        <dbReference type="EC" id="2.4.2.12"/>
    </reaction>
    <physiologicalReaction direction="right-to-left" evidence="8">
        <dbReference type="Rhea" id="RHEA:16151"/>
    </physiologicalReaction>
</comment>
<evidence type="ECO:0000313" key="12">
    <source>
        <dbReference type="Proteomes" id="UP000225215"/>
    </source>
</evidence>
<dbReference type="PIRSF" id="PIRSF005943">
    <property type="entry name" value="NMPRT"/>
    <property type="match status" value="1"/>
</dbReference>
<name>A0A219YCQ4_9CAUD</name>
<dbReference type="GO" id="GO:0009435">
    <property type="term" value="P:NAD+ biosynthetic process"/>
    <property type="evidence" value="ECO:0007669"/>
    <property type="project" value="InterPro"/>
</dbReference>
<reference evidence="11 12" key="1">
    <citation type="journal article" date="2017" name="Sci. Rep.">
        <title>Characterization and diversity of phages infecting Aeromonas salmonicida subsp. salmonicida.</title>
        <authorList>
            <person name="Vincent A.T."/>
            <person name="Paquet V.E."/>
            <person name="Bernatchez A."/>
            <person name="Tremblay D.M."/>
            <person name="Moineau S."/>
            <person name="Charette S.J."/>
        </authorList>
    </citation>
    <scope>NUCLEOTIDE SEQUENCE [LARGE SCALE GENOMIC DNA]</scope>
</reference>
<organism evidence="11 12">
    <name type="scientific">Aeromonas phage 65.2</name>
    <dbReference type="NCBI Taxonomy" id="1932896"/>
    <lineage>
        <taxon>Viruses</taxon>
        <taxon>Duplodnaviria</taxon>
        <taxon>Heunggongvirae</taxon>
        <taxon>Uroviricota</taxon>
        <taxon>Caudoviricetes</taxon>
        <taxon>Pantevenvirales</taxon>
        <taxon>Straboviridae</taxon>
        <taxon>Emmerichvirinae</taxon>
        <taxon>Ishigurovirus</taxon>
        <taxon>Ishigurovirus osborne</taxon>
    </lineage>
</organism>
<dbReference type="Gene3D" id="3.20.20.70">
    <property type="entry name" value="Aldolase class I"/>
    <property type="match status" value="1"/>
</dbReference>
<dbReference type="InterPro" id="IPR041525">
    <property type="entry name" value="N/Namide_PRibTrfase"/>
</dbReference>
<dbReference type="InterPro" id="IPR041529">
    <property type="entry name" value="DUF5598"/>
</dbReference>
<evidence type="ECO:0000256" key="1">
    <source>
        <dbReference type="ARBA" id="ARBA00010897"/>
    </source>
</evidence>
<evidence type="ECO:0000256" key="3">
    <source>
        <dbReference type="ARBA" id="ARBA00022676"/>
    </source>
</evidence>
<keyword evidence="3 11" id="KW-0328">Glycosyltransferase</keyword>
<evidence type="ECO:0000256" key="6">
    <source>
        <dbReference type="ARBA" id="ARBA00035024"/>
    </source>
</evidence>
<dbReference type="Pfam" id="PF18127">
    <property type="entry name" value="NAMPT_N"/>
    <property type="match status" value="1"/>
</dbReference>
<evidence type="ECO:0000256" key="8">
    <source>
        <dbReference type="ARBA" id="ARBA00047835"/>
    </source>
</evidence>
<feature type="domain" description="Nicotinamide phosphoribosyltransferase N-terminal" evidence="10">
    <location>
        <begin position="7"/>
        <end position="83"/>
    </location>
</feature>
<evidence type="ECO:0000256" key="7">
    <source>
        <dbReference type="ARBA" id="ARBA00035036"/>
    </source>
</evidence>
<sequence>MKYPHMTSDFYKWSHVEQYISGTKFVCSNMTPRSDKYANVLDSNGKMVFFGLQYALANLVEQWDQNFFQKPKEKVIKRFARRVKNSIGAEYGSKMVESLKKLHDLGYMPIEVRSIEEGNWVNMGIPLFVVNNTLEEFFWLVNYLETYLSAMVWPMSNSAMVSSQYRKTATKWAKMSAAPDFWIEIACHCFAARGHRGIEDATISGMGHMLFSAGTDTGWAIDYIEDYYGANSDEELIGCSVNAFEHATATQRIAYFRNVLGEEHAERESVRDLLVNVYPTGILSYVADSEDYFRFISEDMAALKPEIEARKVDAQGLCKFVVRPDSSPKTPYEVIVGDDESDDPLQRKGTLQILWDTFGGTVNEKGLRVINPKVGIIYGEAIDGEMQDKIYHGMIQRGWCISNVLMGVGSWGFLKNASRDSYSIAIKGTHSVVDDLEVSMQKNPKTALDSKKSARGLLRVEKEGDMYVLYENQTHEQFQTGELKLSFRDGKFVNFQLWKDVKSRALAGL</sequence>
<dbReference type="EC" id="2.4.2.12" evidence="6"/>
<evidence type="ECO:0000259" key="9">
    <source>
        <dbReference type="Pfam" id="PF04095"/>
    </source>
</evidence>
<comment type="similarity">
    <text evidence="1">Belongs to the NAPRTase family.</text>
</comment>
<dbReference type="InterPro" id="IPR036068">
    <property type="entry name" value="Nicotinate_pribotase-like_C"/>
</dbReference>
<evidence type="ECO:0000256" key="5">
    <source>
        <dbReference type="ARBA" id="ARBA00035007"/>
    </source>
</evidence>
<dbReference type="InterPro" id="IPR016471">
    <property type="entry name" value="Nicotinamide_PRibTrfase"/>
</dbReference>
<dbReference type="Pfam" id="PF04095">
    <property type="entry name" value="NAPRTase"/>
    <property type="match status" value="1"/>
</dbReference>
<dbReference type="Proteomes" id="UP000225215">
    <property type="component" value="Segment"/>
</dbReference>
<evidence type="ECO:0000313" key="11">
    <source>
        <dbReference type="EMBL" id="APU01730.1"/>
    </source>
</evidence>
<protein>
    <recommendedName>
        <fullName evidence="7">Nicotinamide phosphoribosyltransferase</fullName>
        <ecNumber evidence="6">2.4.2.12</ecNumber>
    </recommendedName>
</protein>
<keyword evidence="4 11" id="KW-0808">Transferase</keyword>
<dbReference type="GO" id="GO:0047280">
    <property type="term" value="F:nicotinamide phosphoribosyltransferase activity"/>
    <property type="evidence" value="ECO:0007669"/>
    <property type="project" value="UniProtKB-EC"/>
</dbReference>